<keyword evidence="13" id="KW-0768">Sushi</keyword>
<dbReference type="PROSITE" id="PS50070">
    <property type="entry name" value="KRINGLE_2"/>
    <property type="match status" value="1"/>
</dbReference>
<feature type="transmembrane region" description="Helical" evidence="15">
    <location>
        <begin position="732"/>
        <end position="751"/>
    </location>
</feature>
<feature type="repeat" description="LDL-receptor class B" evidence="14">
    <location>
        <begin position="12"/>
        <end position="55"/>
    </location>
</feature>
<evidence type="ECO:0000256" key="12">
    <source>
        <dbReference type="PROSITE-ProRule" id="PRU00124"/>
    </source>
</evidence>
<keyword evidence="7 15" id="KW-0472">Membrane</keyword>
<dbReference type="GeneID" id="118424304"/>
<dbReference type="SMART" id="SM00032">
    <property type="entry name" value="CCP"/>
    <property type="match status" value="1"/>
</dbReference>
<dbReference type="Pfam" id="PF00084">
    <property type="entry name" value="Sushi"/>
    <property type="match status" value="1"/>
</dbReference>
<dbReference type="Gene3D" id="2.40.20.10">
    <property type="entry name" value="Plasminogen Kringle 4"/>
    <property type="match status" value="1"/>
</dbReference>
<sequence length="964" mass="107482">MPTVLDYDPLTDYVYWFDSRDNVIKRAHHHDGSDSETIIETANNDARGLALDYAAGNIYWSVHDTHTISAAKKNGSSARTLLTSPATLWPYNLVLDPRNGFMYWADGGYGIIHRASLDGTNHTALIAGLSHPYAITIDYNEDRLYYRDQQYGIYSSDLLGNDVREVLYEEGKWVRGIAVDEHFIYWSSNWMSKSDMTRTVLVDGLGGPWGIYITEAGPAEIPCSPGYFPCGQGNACILAWKRCDEATDCPDGRDEEGCVCLPIPVDFDLGDRLAVLPNQLGQTTFEEIQNSSTVAILNSSPNNAETQHPEFREFASVVIFPRCVVSVASCSSSQHGVDTTSCLGTQLLACRSWCEEVLAMADDRMKDQLPACDLFPSPQNGCWNLKPEWKNNEFCYHGNGMNYRGRSSKTISGAECVKWSDAQAGFYTTEYPWANLVNNYCRNPTGHDRPFCLVEEGRQEDCDLIPCNENGCWDMGPPTNGIRVPAKRFYNVGERVTYTCNEGYNLDFRHTSRVTCFEDGIWQYDKPSCSVDISGKLEEDLLNGYSESQPPDIERGGHTIIVFNGTVEEVIDLDEKKERLVASIVIDFTWRDSRLEWKPKYFGNIETLSVVGSSIWTPTFTLKRNADPLYRGLPDDVLLLISTDGTVRWRVETLTSTICTTHPFFFPADTMECHICFSVSPAIDQIVECGGGSSCDVWSSPQQEGEWNRKDKIFAKGNKEACFAVQLERIPLFHIATTVGPCAILVVLMTITFIMPIDKGDRIAFGVTIQLSMVVSLVFVTEVLPVKGQLPFLATLIVVCMGLMGLFLFFTMGIITLHDKEGSLSPMSKTFFLQYMAKFLLLGDLTEKEAASEDGEAGLTVRTLAYRERTDRDVPADGMAEVDGKSPAALSETIRQLSGPLTRMETAMSSGFRDLISIIEDQAMKNEQEISDYTLLARVLDRLCLVLYVISIAVAVPMTMHLGT</sequence>
<dbReference type="SMART" id="SM00192">
    <property type="entry name" value="LDLa"/>
    <property type="match status" value="1"/>
</dbReference>
<evidence type="ECO:0000256" key="2">
    <source>
        <dbReference type="ARBA" id="ARBA00004167"/>
    </source>
</evidence>
<evidence type="ECO:0000256" key="14">
    <source>
        <dbReference type="PROSITE-ProRule" id="PRU00461"/>
    </source>
</evidence>
<comment type="subcellular location">
    <subcellularLocation>
        <location evidence="1">Membrane</location>
        <topology evidence="1">Multi-pass membrane protein</topology>
    </subcellularLocation>
    <subcellularLocation>
        <location evidence="2">Membrane</location>
        <topology evidence="2">Single-pass membrane protein</topology>
    </subcellularLocation>
</comment>
<dbReference type="InterPro" id="IPR036734">
    <property type="entry name" value="Neur_chan_lig-bd_sf"/>
</dbReference>
<dbReference type="SUPFAM" id="SSF63825">
    <property type="entry name" value="YWTD domain"/>
    <property type="match status" value="1"/>
</dbReference>
<feature type="disulfide bond" evidence="12">
    <location>
        <begin position="243"/>
        <end position="258"/>
    </location>
</feature>
<evidence type="ECO:0000259" key="17">
    <source>
        <dbReference type="PROSITE" id="PS50923"/>
    </source>
</evidence>
<dbReference type="SUPFAM" id="SSF63712">
    <property type="entry name" value="Nicotinic receptor ligand binding domain-like"/>
    <property type="match status" value="1"/>
</dbReference>
<dbReference type="InterPro" id="IPR038178">
    <property type="entry name" value="Kringle_sf"/>
</dbReference>
<dbReference type="Pfam" id="PF02932">
    <property type="entry name" value="Neur_chan_memb"/>
    <property type="match status" value="1"/>
</dbReference>
<dbReference type="CDD" id="cd19051">
    <property type="entry name" value="LGIC_TM_cation"/>
    <property type="match status" value="1"/>
</dbReference>
<dbReference type="SUPFAM" id="SSF90112">
    <property type="entry name" value="Neurotransmitter-gated ion-channel transmembrane pore"/>
    <property type="match status" value="1"/>
</dbReference>
<feature type="transmembrane region" description="Helical" evidence="15">
    <location>
        <begin position="792"/>
        <end position="817"/>
    </location>
</feature>
<keyword evidence="5" id="KW-0254">Endocytosis</keyword>
<dbReference type="InterPro" id="IPR006029">
    <property type="entry name" value="Neurotrans-gated_channel_TM"/>
</dbReference>
<feature type="domain" description="Sushi" evidence="17">
    <location>
        <begin position="460"/>
        <end position="531"/>
    </location>
</feature>
<dbReference type="InterPro" id="IPR036719">
    <property type="entry name" value="Neuro-gated_channel_TM_sf"/>
</dbReference>
<evidence type="ECO:0000256" key="4">
    <source>
        <dbReference type="ARBA" id="ARBA00022572"/>
    </source>
</evidence>
<keyword evidence="3" id="KW-0245">EGF-like domain</keyword>
<dbReference type="Pfam" id="PF00051">
    <property type="entry name" value="Kringle"/>
    <property type="match status" value="1"/>
</dbReference>
<proteinExistence type="predicted"/>
<dbReference type="PROSITE" id="PS50068">
    <property type="entry name" value="LDLRA_2"/>
    <property type="match status" value="1"/>
</dbReference>
<dbReference type="InterPro" id="IPR035976">
    <property type="entry name" value="Sushi/SCR/CCP_sf"/>
</dbReference>
<dbReference type="KEGG" id="bfo:118424304"/>
<name>A0A9J7N107_BRAFL</name>
<dbReference type="InterPro" id="IPR002172">
    <property type="entry name" value="LDrepeatLR_classA_rpt"/>
</dbReference>
<dbReference type="SUPFAM" id="SSF57440">
    <property type="entry name" value="Kringle-like"/>
    <property type="match status" value="1"/>
</dbReference>
<evidence type="ECO:0000313" key="18">
    <source>
        <dbReference type="Proteomes" id="UP000001554"/>
    </source>
</evidence>
<dbReference type="Gene3D" id="1.10.2000.10">
    <property type="entry name" value="Frizzled cysteine-rich domain"/>
    <property type="match status" value="1"/>
</dbReference>
<gene>
    <name evidence="19" type="primary">LOC118424304</name>
</gene>
<dbReference type="InterPro" id="IPR000001">
    <property type="entry name" value="Kringle"/>
</dbReference>
<dbReference type="CDD" id="cd00108">
    <property type="entry name" value="KR"/>
    <property type="match status" value="1"/>
</dbReference>
<feature type="transmembrane region" description="Helical" evidence="15">
    <location>
        <begin position="763"/>
        <end position="780"/>
    </location>
</feature>
<dbReference type="OrthoDB" id="5920062at2759"/>
<comment type="caution">
    <text evidence="11">Lacks conserved residue(s) required for the propagation of feature annotation.</text>
</comment>
<dbReference type="FunFam" id="1.10.2000.10:FF:000030">
    <property type="entry name" value="Uncharacterized protein"/>
    <property type="match status" value="1"/>
</dbReference>
<dbReference type="Pfam" id="PF00057">
    <property type="entry name" value="Ldl_recept_a"/>
    <property type="match status" value="1"/>
</dbReference>
<dbReference type="FunFam" id="1.20.58.390:FF:000072">
    <property type="entry name" value="Uncharacterized protein"/>
    <property type="match status" value="1"/>
</dbReference>
<dbReference type="Gene3D" id="2.10.70.10">
    <property type="entry name" value="Complement Module, domain 1"/>
    <property type="match status" value="1"/>
</dbReference>
<keyword evidence="8 12" id="KW-1015">Disulfide bond</keyword>
<evidence type="ECO:0000256" key="13">
    <source>
        <dbReference type="PROSITE-ProRule" id="PRU00302"/>
    </source>
</evidence>
<dbReference type="PROSITE" id="PS50923">
    <property type="entry name" value="SUSHI"/>
    <property type="match status" value="1"/>
</dbReference>
<evidence type="ECO:0000256" key="10">
    <source>
        <dbReference type="ARBA" id="ARBA00023180"/>
    </source>
</evidence>
<evidence type="ECO:0000256" key="7">
    <source>
        <dbReference type="ARBA" id="ARBA00023136"/>
    </source>
</evidence>
<dbReference type="CDD" id="cd18989">
    <property type="entry name" value="LGIC_ECD_cation"/>
    <property type="match status" value="1"/>
</dbReference>
<dbReference type="Proteomes" id="UP000001554">
    <property type="component" value="Chromosome 10"/>
</dbReference>
<dbReference type="Pfam" id="PF00058">
    <property type="entry name" value="Ldl_recept_b"/>
    <property type="match status" value="1"/>
</dbReference>
<evidence type="ECO:0000313" key="19">
    <source>
        <dbReference type="RefSeq" id="XP_035688742.1"/>
    </source>
</evidence>
<dbReference type="GO" id="GO:0038024">
    <property type="term" value="F:cargo receptor activity"/>
    <property type="evidence" value="ECO:0000318"/>
    <property type="project" value="GO_Central"/>
</dbReference>
<dbReference type="PROSITE" id="PS51120">
    <property type="entry name" value="LDLRB"/>
    <property type="match status" value="3"/>
</dbReference>
<keyword evidence="9" id="KW-0675">Receptor</keyword>
<evidence type="ECO:0000256" key="9">
    <source>
        <dbReference type="ARBA" id="ARBA00023170"/>
    </source>
</evidence>
<feature type="domain" description="Kringle" evidence="16">
    <location>
        <begin position="394"/>
        <end position="467"/>
    </location>
</feature>
<dbReference type="GO" id="GO:0016020">
    <property type="term" value="C:membrane"/>
    <property type="evidence" value="ECO:0007669"/>
    <property type="project" value="UniProtKB-SubCell"/>
</dbReference>
<dbReference type="FunFam" id="2.70.170.10:FF:000064">
    <property type="entry name" value="Uncharacterized protein"/>
    <property type="match status" value="1"/>
</dbReference>
<evidence type="ECO:0000256" key="3">
    <source>
        <dbReference type="ARBA" id="ARBA00022536"/>
    </source>
</evidence>
<feature type="repeat" description="LDL-receptor class B" evidence="14">
    <location>
        <begin position="56"/>
        <end position="99"/>
    </location>
</feature>
<dbReference type="InterPro" id="IPR000436">
    <property type="entry name" value="Sushi_SCR_CCP_dom"/>
</dbReference>
<dbReference type="PANTHER" id="PTHR46335">
    <property type="entry name" value="CUBILIN"/>
    <property type="match status" value="1"/>
</dbReference>
<protein>
    <submittedName>
        <fullName evidence="19">Uncharacterized protein LOC118424304</fullName>
    </submittedName>
</protein>
<organism evidence="18 19">
    <name type="scientific">Branchiostoma floridae</name>
    <name type="common">Florida lancelet</name>
    <name type="synonym">Amphioxus</name>
    <dbReference type="NCBI Taxonomy" id="7739"/>
    <lineage>
        <taxon>Eukaryota</taxon>
        <taxon>Metazoa</taxon>
        <taxon>Chordata</taxon>
        <taxon>Cephalochordata</taxon>
        <taxon>Leptocardii</taxon>
        <taxon>Amphioxiformes</taxon>
        <taxon>Branchiostomatidae</taxon>
        <taxon>Branchiostoma</taxon>
    </lineage>
</organism>
<keyword evidence="15" id="KW-1133">Transmembrane helix</keyword>
<dbReference type="InterPro" id="IPR006202">
    <property type="entry name" value="Neur_chan_lig-bd"/>
</dbReference>
<reference evidence="19" key="2">
    <citation type="submission" date="2025-08" db="UniProtKB">
        <authorList>
            <consortium name="RefSeq"/>
        </authorList>
    </citation>
    <scope>IDENTIFICATION</scope>
    <source>
        <strain evidence="19">S238N-H82</strain>
        <tissue evidence="19">Testes</tissue>
    </source>
</reference>
<dbReference type="SMART" id="SM00130">
    <property type="entry name" value="KR"/>
    <property type="match status" value="1"/>
</dbReference>
<dbReference type="Gene3D" id="1.20.58.390">
    <property type="entry name" value="Neurotransmitter-gated ion-channel transmembrane domain"/>
    <property type="match status" value="1"/>
</dbReference>
<dbReference type="Gene3D" id="4.10.400.10">
    <property type="entry name" value="Low-density Lipoprotein Receptor"/>
    <property type="match status" value="1"/>
</dbReference>
<dbReference type="Gene3D" id="2.120.10.30">
    <property type="entry name" value="TolB, C-terminal domain"/>
    <property type="match status" value="1"/>
</dbReference>
<feature type="transmembrane region" description="Helical" evidence="15">
    <location>
        <begin position="943"/>
        <end position="963"/>
    </location>
</feature>
<evidence type="ECO:0000259" key="16">
    <source>
        <dbReference type="PROSITE" id="PS50070"/>
    </source>
</evidence>
<dbReference type="FunFam" id="2.40.20.10:FF:000037">
    <property type="entry name" value="Uncharacterized protein"/>
    <property type="match status" value="1"/>
</dbReference>
<accession>A0A9J7N107</accession>
<dbReference type="SUPFAM" id="SSF57424">
    <property type="entry name" value="LDL receptor-like module"/>
    <property type="match status" value="1"/>
</dbReference>
<evidence type="ECO:0000256" key="15">
    <source>
        <dbReference type="SAM" id="Phobius"/>
    </source>
</evidence>
<keyword evidence="15" id="KW-0812">Transmembrane</keyword>
<dbReference type="GO" id="GO:0006897">
    <property type="term" value="P:endocytosis"/>
    <property type="evidence" value="ECO:0007669"/>
    <property type="project" value="UniProtKB-KW"/>
</dbReference>
<dbReference type="Pfam" id="PF02931">
    <property type="entry name" value="Neur_chan_LBD"/>
    <property type="match status" value="1"/>
</dbReference>
<feature type="repeat" description="LDL-receptor class B" evidence="14">
    <location>
        <begin position="100"/>
        <end position="141"/>
    </location>
</feature>
<dbReference type="GO" id="GO:0005230">
    <property type="term" value="F:extracellular ligand-gated monoatomic ion channel activity"/>
    <property type="evidence" value="ECO:0007669"/>
    <property type="project" value="InterPro"/>
</dbReference>
<evidence type="ECO:0000256" key="1">
    <source>
        <dbReference type="ARBA" id="ARBA00004141"/>
    </source>
</evidence>
<keyword evidence="10" id="KW-0325">Glycoprotein</keyword>
<keyword evidence="6" id="KW-0677">Repeat</keyword>
<dbReference type="InterPro" id="IPR000033">
    <property type="entry name" value="LDLR_classB_rpt"/>
</dbReference>
<dbReference type="InterPro" id="IPR011042">
    <property type="entry name" value="6-blade_b-propeller_TolB-like"/>
</dbReference>
<dbReference type="RefSeq" id="XP_035688742.1">
    <property type="nucleotide sequence ID" value="XM_035832849.1"/>
</dbReference>
<dbReference type="InterPro" id="IPR013806">
    <property type="entry name" value="Kringle-like"/>
</dbReference>
<dbReference type="SMART" id="SM00135">
    <property type="entry name" value="LY"/>
    <property type="match status" value="5"/>
</dbReference>
<keyword evidence="4 11" id="KW-0420">Kringle</keyword>
<keyword evidence="18" id="KW-1185">Reference proteome</keyword>
<dbReference type="CDD" id="cd00112">
    <property type="entry name" value="LDLa"/>
    <property type="match status" value="1"/>
</dbReference>
<dbReference type="SUPFAM" id="SSF57535">
    <property type="entry name" value="Complement control module/SCR domain"/>
    <property type="match status" value="1"/>
</dbReference>
<dbReference type="PANTHER" id="PTHR46335:SF1">
    <property type="entry name" value="CUBILIN"/>
    <property type="match status" value="1"/>
</dbReference>
<evidence type="ECO:0000256" key="5">
    <source>
        <dbReference type="ARBA" id="ARBA00022583"/>
    </source>
</evidence>
<dbReference type="OMA" id="GSEWNEK"/>
<evidence type="ECO:0000256" key="6">
    <source>
        <dbReference type="ARBA" id="ARBA00022737"/>
    </source>
</evidence>
<dbReference type="InterPro" id="IPR036790">
    <property type="entry name" value="Frizzled_dom_sf"/>
</dbReference>
<dbReference type="InterPro" id="IPR036055">
    <property type="entry name" value="LDL_receptor-like_sf"/>
</dbReference>
<dbReference type="PRINTS" id="PR00018">
    <property type="entry name" value="KRINGLE"/>
</dbReference>
<dbReference type="CDD" id="cd00033">
    <property type="entry name" value="CCP"/>
    <property type="match status" value="1"/>
</dbReference>
<dbReference type="AlphaFoldDB" id="A0A9J7N107"/>
<reference evidence="18" key="1">
    <citation type="journal article" date="2020" name="Nat. Ecol. Evol.">
        <title>Deeply conserved synteny resolves early events in vertebrate evolution.</title>
        <authorList>
            <person name="Simakov O."/>
            <person name="Marletaz F."/>
            <person name="Yue J.X."/>
            <person name="O'Connell B."/>
            <person name="Jenkins J."/>
            <person name="Brandt A."/>
            <person name="Calef R."/>
            <person name="Tung C.H."/>
            <person name="Huang T.K."/>
            <person name="Schmutz J."/>
            <person name="Satoh N."/>
            <person name="Yu J.K."/>
            <person name="Putnam N.H."/>
            <person name="Green R.E."/>
            <person name="Rokhsar D.S."/>
        </authorList>
    </citation>
    <scope>NUCLEOTIDE SEQUENCE [LARGE SCALE GENOMIC DNA]</scope>
    <source>
        <strain evidence="18">S238N-H82</strain>
    </source>
</reference>
<evidence type="ECO:0000256" key="8">
    <source>
        <dbReference type="ARBA" id="ARBA00023157"/>
    </source>
</evidence>
<evidence type="ECO:0000256" key="11">
    <source>
        <dbReference type="PROSITE-ProRule" id="PRU00121"/>
    </source>
</evidence>
<dbReference type="Gene3D" id="2.70.170.10">
    <property type="entry name" value="Neurotransmitter-gated ion-channel ligand-binding domain"/>
    <property type="match status" value="1"/>
</dbReference>
<dbReference type="InterPro" id="IPR038050">
    <property type="entry name" value="Neuro_actylchol_rec"/>
</dbReference>
<dbReference type="FunFam" id="2.10.70.10:FF:000168">
    <property type="entry name" value="Uncharacterized protein"/>
    <property type="match status" value="1"/>
</dbReference>